<feature type="domain" description="Ketoreductase" evidence="13">
    <location>
        <begin position="6"/>
        <end position="216"/>
    </location>
</feature>
<evidence type="ECO:0000259" key="13">
    <source>
        <dbReference type="SMART" id="SM00822"/>
    </source>
</evidence>
<keyword evidence="15" id="KW-1185">Reference proteome</keyword>
<keyword evidence="9 12" id="KW-0275">Fatty acid biosynthesis</keyword>
<evidence type="ECO:0000256" key="8">
    <source>
        <dbReference type="ARBA" id="ARBA00023098"/>
    </source>
</evidence>
<feature type="active site" description="Proton acceptor" evidence="10">
    <location>
        <position position="152"/>
    </location>
</feature>
<dbReference type="CDD" id="cd05333">
    <property type="entry name" value="BKR_SDR_c"/>
    <property type="match status" value="1"/>
</dbReference>
<dbReference type="UniPathway" id="UPA00094"/>
<evidence type="ECO:0000256" key="7">
    <source>
        <dbReference type="ARBA" id="ARBA00023002"/>
    </source>
</evidence>
<protein>
    <recommendedName>
        <fullName evidence="3 12">3-oxoacyl-[acyl-carrier-protein] reductase</fullName>
        <ecNumber evidence="3 12">1.1.1.100</ecNumber>
    </recommendedName>
</protein>
<gene>
    <name evidence="14" type="primary">fabG</name>
    <name evidence="14" type="ORF">CUN60_03940</name>
</gene>
<comment type="pathway">
    <text evidence="1 12">Lipid metabolism; fatty acid biosynthesis.</text>
</comment>
<dbReference type="PANTHER" id="PTHR42879">
    <property type="entry name" value="3-OXOACYL-(ACYL-CARRIER-PROTEIN) REDUCTASE"/>
    <property type="match status" value="1"/>
</dbReference>
<dbReference type="SUPFAM" id="SSF51735">
    <property type="entry name" value="NAD(P)-binding Rossmann-fold domains"/>
    <property type="match status" value="1"/>
</dbReference>
<dbReference type="PRINTS" id="PR00080">
    <property type="entry name" value="SDRFAMILY"/>
</dbReference>
<dbReference type="NCBIfam" id="NF004197">
    <property type="entry name" value="PRK05653.1-1"/>
    <property type="match status" value="1"/>
</dbReference>
<dbReference type="SMART" id="SM00822">
    <property type="entry name" value="PKS_KR"/>
    <property type="match status" value="1"/>
</dbReference>
<feature type="binding site" evidence="11">
    <location>
        <begin position="12"/>
        <end position="15"/>
    </location>
    <ligand>
        <name>NADP(+)</name>
        <dbReference type="ChEBI" id="CHEBI:58349"/>
    </ligand>
</feature>
<evidence type="ECO:0000256" key="9">
    <source>
        <dbReference type="ARBA" id="ARBA00023160"/>
    </source>
</evidence>
<dbReference type="NCBIfam" id="NF009466">
    <property type="entry name" value="PRK12826.1-2"/>
    <property type="match status" value="1"/>
</dbReference>
<dbReference type="AlphaFoldDB" id="A0A2I7N4T5"/>
<keyword evidence="7 12" id="KW-0560">Oxidoreductase</keyword>
<dbReference type="InterPro" id="IPR057326">
    <property type="entry name" value="KR_dom"/>
</dbReference>
<dbReference type="KEGG" id="nba:CUN60_03940"/>
<dbReference type="InterPro" id="IPR002347">
    <property type="entry name" value="SDR_fam"/>
</dbReference>
<evidence type="ECO:0000256" key="10">
    <source>
        <dbReference type="PIRSR" id="PIRSR611284-1"/>
    </source>
</evidence>
<dbReference type="InterPro" id="IPR036291">
    <property type="entry name" value="NAD(P)-bd_dom_sf"/>
</dbReference>
<evidence type="ECO:0000256" key="2">
    <source>
        <dbReference type="ARBA" id="ARBA00006484"/>
    </source>
</evidence>
<evidence type="ECO:0000256" key="11">
    <source>
        <dbReference type="PIRSR" id="PIRSR611284-2"/>
    </source>
</evidence>
<evidence type="ECO:0000256" key="1">
    <source>
        <dbReference type="ARBA" id="ARBA00005194"/>
    </source>
</evidence>
<dbReference type="NCBIfam" id="NF004199">
    <property type="entry name" value="PRK05653.1-4"/>
    <property type="match status" value="1"/>
</dbReference>
<keyword evidence="6 11" id="KW-0521">NADP</keyword>
<dbReference type="FunFam" id="3.40.50.720:FF:000037">
    <property type="entry name" value="3-oxoacyl-[acyl-carrier-protein] reductase FabG"/>
    <property type="match status" value="1"/>
</dbReference>
<dbReference type="InterPro" id="IPR050259">
    <property type="entry name" value="SDR"/>
</dbReference>
<dbReference type="GO" id="GO:0051287">
    <property type="term" value="F:NAD binding"/>
    <property type="evidence" value="ECO:0007669"/>
    <property type="project" value="UniProtKB-UniRule"/>
</dbReference>
<keyword evidence="4 12" id="KW-0444">Lipid biosynthesis</keyword>
<sequence length="244" mass="25622">MSDIKKVALVTGASRGIGKSIALTLARSGITVIGTATSDAGAAAITDYLKEFGGRGIALNVNDKESIDSVVKNIAENEGDVTILVNNAGITKDTLLLRMKEEDWDAVLDTNLKSVFLLVKATIRGMTKAQFGRIINIASVIGFMGNPGQLNYSAAKGGMIAMTKSLAKEFGSRNITANCVAPGFIQTDMTDKLSEDVKAAYIKAIPLGRLGQPEDIANAVKYLASDDAGYVTGSTIHVNGGMYV</sequence>
<dbReference type="NCBIfam" id="NF005559">
    <property type="entry name" value="PRK07231.1"/>
    <property type="match status" value="1"/>
</dbReference>
<dbReference type="InterPro" id="IPR011284">
    <property type="entry name" value="3oxo_ACP_reduc"/>
</dbReference>
<reference evidence="15" key="1">
    <citation type="submission" date="2017-11" db="EMBL/GenBank/DDBJ databases">
        <authorList>
            <person name="Chan K.G."/>
            <person name="Lee L.S."/>
        </authorList>
    </citation>
    <scope>NUCLEOTIDE SEQUENCE [LARGE SCALE GENOMIC DNA]</scope>
    <source>
        <strain evidence="15">DSM 100970</strain>
    </source>
</reference>
<dbReference type="PROSITE" id="PS00061">
    <property type="entry name" value="ADH_SHORT"/>
    <property type="match status" value="1"/>
</dbReference>
<dbReference type="EC" id="1.1.1.100" evidence="3 12"/>
<evidence type="ECO:0000256" key="12">
    <source>
        <dbReference type="RuleBase" id="RU366074"/>
    </source>
</evidence>
<dbReference type="PRINTS" id="PR00081">
    <property type="entry name" value="GDHRDH"/>
</dbReference>
<comment type="catalytic activity">
    <reaction evidence="12">
        <text>a (3R)-hydroxyacyl-[ACP] + NADP(+) = a 3-oxoacyl-[ACP] + NADPH + H(+)</text>
        <dbReference type="Rhea" id="RHEA:17397"/>
        <dbReference type="Rhea" id="RHEA-COMP:9916"/>
        <dbReference type="Rhea" id="RHEA-COMP:9945"/>
        <dbReference type="ChEBI" id="CHEBI:15378"/>
        <dbReference type="ChEBI" id="CHEBI:57783"/>
        <dbReference type="ChEBI" id="CHEBI:58349"/>
        <dbReference type="ChEBI" id="CHEBI:78776"/>
        <dbReference type="ChEBI" id="CHEBI:78827"/>
        <dbReference type="EC" id="1.1.1.100"/>
    </reaction>
</comment>
<feature type="binding site" evidence="11">
    <location>
        <position position="185"/>
    </location>
    <ligand>
        <name>NADP(+)</name>
        <dbReference type="ChEBI" id="CHEBI:58349"/>
    </ligand>
</feature>
<dbReference type="Gene3D" id="3.40.50.720">
    <property type="entry name" value="NAD(P)-binding Rossmann-like Domain"/>
    <property type="match status" value="1"/>
</dbReference>
<comment type="function">
    <text evidence="12">Catalyzes the NADPH-dependent reduction of beta-ketoacyl-ACP substrates to beta-hydroxyacyl-ACP products, the first reductive step in the elongation cycle of fatty acid biosynthesis.</text>
</comment>
<feature type="binding site" evidence="11">
    <location>
        <begin position="152"/>
        <end position="156"/>
    </location>
    <ligand>
        <name>NADP(+)</name>
        <dbReference type="ChEBI" id="CHEBI:58349"/>
    </ligand>
</feature>
<evidence type="ECO:0000313" key="15">
    <source>
        <dbReference type="Proteomes" id="UP000236655"/>
    </source>
</evidence>
<dbReference type="PANTHER" id="PTHR42879:SF2">
    <property type="entry name" value="3-OXOACYL-[ACYL-CARRIER-PROTEIN] REDUCTASE FABG"/>
    <property type="match status" value="1"/>
</dbReference>
<evidence type="ECO:0000256" key="3">
    <source>
        <dbReference type="ARBA" id="ARBA00012948"/>
    </source>
</evidence>
<dbReference type="NCBIfam" id="NF009464">
    <property type="entry name" value="PRK12824.1"/>
    <property type="match status" value="1"/>
</dbReference>
<keyword evidence="5 12" id="KW-0276">Fatty acid metabolism</keyword>
<dbReference type="Pfam" id="PF13561">
    <property type="entry name" value="adh_short_C2"/>
    <property type="match status" value="1"/>
</dbReference>
<evidence type="ECO:0000256" key="4">
    <source>
        <dbReference type="ARBA" id="ARBA00022516"/>
    </source>
</evidence>
<organism evidence="14 15">
    <name type="scientific">Aquella oligotrophica</name>
    <dbReference type="NCBI Taxonomy" id="2067065"/>
    <lineage>
        <taxon>Bacteria</taxon>
        <taxon>Pseudomonadati</taxon>
        <taxon>Pseudomonadota</taxon>
        <taxon>Betaproteobacteria</taxon>
        <taxon>Neisseriales</taxon>
        <taxon>Neisseriaceae</taxon>
        <taxon>Aquella</taxon>
    </lineage>
</organism>
<proteinExistence type="inferred from homology"/>
<dbReference type="GO" id="GO:0004316">
    <property type="term" value="F:3-oxoacyl-[acyl-carrier-protein] reductase (NADPH) activity"/>
    <property type="evidence" value="ECO:0007669"/>
    <property type="project" value="UniProtKB-UniRule"/>
</dbReference>
<dbReference type="GO" id="GO:0030497">
    <property type="term" value="P:fatty acid elongation"/>
    <property type="evidence" value="ECO:0007669"/>
    <property type="project" value="UniProtKB-ARBA"/>
</dbReference>
<feature type="binding site" evidence="11">
    <location>
        <position position="87"/>
    </location>
    <ligand>
        <name>NADP(+)</name>
        <dbReference type="ChEBI" id="CHEBI:58349"/>
    </ligand>
</feature>
<name>A0A2I7N4T5_9NEIS</name>
<evidence type="ECO:0000313" key="14">
    <source>
        <dbReference type="EMBL" id="AUR51474.1"/>
    </source>
</evidence>
<comment type="subunit">
    <text evidence="12">Homotetramer.</text>
</comment>
<dbReference type="EMBL" id="CP024847">
    <property type="protein sequence ID" value="AUR51474.1"/>
    <property type="molecule type" value="Genomic_DNA"/>
</dbReference>
<dbReference type="Proteomes" id="UP000236655">
    <property type="component" value="Chromosome"/>
</dbReference>
<dbReference type="InterPro" id="IPR020904">
    <property type="entry name" value="Sc_DH/Rdtase_CS"/>
</dbReference>
<comment type="similarity">
    <text evidence="2 12">Belongs to the short-chain dehydrogenases/reductases (SDR) family.</text>
</comment>
<feature type="binding site" evidence="11">
    <location>
        <position position="37"/>
    </location>
    <ligand>
        <name>NADP(+)</name>
        <dbReference type="ChEBI" id="CHEBI:58349"/>
    </ligand>
</feature>
<dbReference type="RefSeq" id="WP_102950773.1">
    <property type="nucleotide sequence ID" value="NZ_CP024847.1"/>
</dbReference>
<keyword evidence="8 12" id="KW-0443">Lipid metabolism</keyword>
<evidence type="ECO:0000256" key="5">
    <source>
        <dbReference type="ARBA" id="ARBA00022832"/>
    </source>
</evidence>
<dbReference type="NCBIfam" id="TIGR01830">
    <property type="entry name" value="3oxo_ACP_reduc"/>
    <property type="match status" value="1"/>
</dbReference>
<dbReference type="OrthoDB" id="9802564at2"/>
<feature type="binding site" evidence="11">
    <location>
        <begin position="60"/>
        <end position="61"/>
    </location>
    <ligand>
        <name>NADP(+)</name>
        <dbReference type="ChEBI" id="CHEBI:58349"/>
    </ligand>
</feature>
<evidence type="ECO:0000256" key="6">
    <source>
        <dbReference type="ARBA" id="ARBA00022857"/>
    </source>
</evidence>
<accession>A0A2I7N4T5</accession>